<dbReference type="EMBL" id="MU277280">
    <property type="protein sequence ID" value="KAI0055768.1"/>
    <property type="molecule type" value="Genomic_DNA"/>
</dbReference>
<gene>
    <name evidence="1" type="ORF">BV25DRAFT_1729125</name>
</gene>
<protein>
    <submittedName>
        <fullName evidence="1">Uncharacterized protein</fullName>
    </submittedName>
</protein>
<sequence length="271" mass="29879">MAYPYRQCPSPPIQFALSSCDRGVLGRRRPLDQMVEFPPPQRARPREGIMTESDAVRGITSAGTKNRCRWTIHRPPHRLRLSVVVSACDGHRGGTSGTLALPADANNAQLVPRSELAHRYRLPYRGNRAVGDDLAVHMPQETLPYQVPSALLVEQRSQLPSAKPCVALAGSHMRRSGPATVTDSRTAWLLRSIAVSRLHTNLEDRQEGRAGSAFPSGERSPERRGRPGLRTRPSWGLFLTPRRGSGCAVRQLYGREHVCHDCLSSARVCGS</sequence>
<name>A0ACB8SH43_9AGAM</name>
<evidence type="ECO:0000313" key="2">
    <source>
        <dbReference type="Proteomes" id="UP000814140"/>
    </source>
</evidence>
<keyword evidence="2" id="KW-1185">Reference proteome</keyword>
<proteinExistence type="predicted"/>
<evidence type="ECO:0000313" key="1">
    <source>
        <dbReference type="EMBL" id="KAI0055768.1"/>
    </source>
</evidence>
<dbReference type="Proteomes" id="UP000814140">
    <property type="component" value="Unassembled WGS sequence"/>
</dbReference>
<accession>A0ACB8SH43</accession>
<organism evidence="1 2">
    <name type="scientific">Artomyces pyxidatus</name>
    <dbReference type="NCBI Taxonomy" id="48021"/>
    <lineage>
        <taxon>Eukaryota</taxon>
        <taxon>Fungi</taxon>
        <taxon>Dikarya</taxon>
        <taxon>Basidiomycota</taxon>
        <taxon>Agaricomycotina</taxon>
        <taxon>Agaricomycetes</taxon>
        <taxon>Russulales</taxon>
        <taxon>Auriscalpiaceae</taxon>
        <taxon>Artomyces</taxon>
    </lineage>
</organism>
<reference evidence="1" key="1">
    <citation type="submission" date="2021-03" db="EMBL/GenBank/DDBJ databases">
        <authorList>
            <consortium name="DOE Joint Genome Institute"/>
            <person name="Ahrendt S."/>
            <person name="Looney B.P."/>
            <person name="Miyauchi S."/>
            <person name="Morin E."/>
            <person name="Drula E."/>
            <person name="Courty P.E."/>
            <person name="Chicoki N."/>
            <person name="Fauchery L."/>
            <person name="Kohler A."/>
            <person name="Kuo A."/>
            <person name="Labutti K."/>
            <person name="Pangilinan J."/>
            <person name="Lipzen A."/>
            <person name="Riley R."/>
            <person name="Andreopoulos W."/>
            <person name="He G."/>
            <person name="Johnson J."/>
            <person name="Barry K.W."/>
            <person name="Grigoriev I.V."/>
            <person name="Nagy L."/>
            <person name="Hibbett D."/>
            <person name="Henrissat B."/>
            <person name="Matheny P.B."/>
            <person name="Labbe J."/>
            <person name="Martin F."/>
        </authorList>
    </citation>
    <scope>NUCLEOTIDE SEQUENCE</scope>
    <source>
        <strain evidence="1">HHB10654</strain>
    </source>
</reference>
<reference evidence="1" key="2">
    <citation type="journal article" date="2022" name="New Phytol.">
        <title>Evolutionary transition to the ectomycorrhizal habit in the genomes of a hyperdiverse lineage of mushroom-forming fungi.</title>
        <authorList>
            <person name="Looney B."/>
            <person name="Miyauchi S."/>
            <person name="Morin E."/>
            <person name="Drula E."/>
            <person name="Courty P.E."/>
            <person name="Kohler A."/>
            <person name="Kuo A."/>
            <person name="LaButti K."/>
            <person name="Pangilinan J."/>
            <person name="Lipzen A."/>
            <person name="Riley R."/>
            <person name="Andreopoulos W."/>
            <person name="He G."/>
            <person name="Johnson J."/>
            <person name="Nolan M."/>
            <person name="Tritt A."/>
            <person name="Barry K.W."/>
            <person name="Grigoriev I.V."/>
            <person name="Nagy L.G."/>
            <person name="Hibbett D."/>
            <person name="Henrissat B."/>
            <person name="Matheny P.B."/>
            <person name="Labbe J."/>
            <person name="Martin F.M."/>
        </authorList>
    </citation>
    <scope>NUCLEOTIDE SEQUENCE</scope>
    <source>
        <strain evidence="1">HHB10654</strain>
    </source>
</reference>
<comment type="caution">
    <text evidence="1">The sequence shown here is derived from an EMBL/GenBank/DDBJ whole genome shotgun (WGS) entry which is preliminary data.</text>
</comment>